<name>K2FWN1_9BACT</name>
<evidence type="ECO:0000313" key="1">
    <source>
        <dbReference type="EMBL" id="EKE26297.1"/>
    </source>
</evidence>
<accession>K2FWN1</accession>
<dbReference type="AlphaFoldDB" id="K2FWN1"/>
<organism evidence="1">
    <name type="scientific">uncultured bacterium</name>
    <name type="common">gcode 4</name>
    <dbReference type="NCBI Taxonomy" id="1234023"/>
    <lineage>
        <taxon>Bacteria</taxon>
        <taxon>environmental samples</taxon>
    </lineage>
</organism>
<proteinExistence type="predicted"/>
<gene>
    <name evidence="1" type="ORF">ACD_4C00343G0007</name>
</gene>
<comment type="caution">
    <text evidence="1">The sequence shown here is derived from an EMBL/GenBank/DDBJ whole genome shotgun (WGS) entry which is preliminary data.</text>
</comment>
<reference evidence="1" key="1">
    <citation type="journal article" date="2012" name="Science">
        <title>Fermentation, hydrogen, and sulfur metabolism in multiple uncultivated bacterial phyla.</title>
        <authorList>
            <person name="Wrighton K.C."/>
            <person name="Thomas B.C."/>
            <person name="Sharon I."/>
            <person name="Miller C.S."/>
            <person name="Castelle C.J."/>
            <person name="VerBerkmoes N.C."/>
            <person name="Wilkins M.J."/>
            <person name="Hettich R.L."/>
            <person name="Lipton M.S."/>
            <person name="Williams K.H."/>
            <person name="Long P.E."/>
            <person name="Banfield J.F."/>
        </authorList>
    </citation>
    <scope>NUCLEOTIDE SEQUENCE [LARGE SCALE GENOMIC DNA]</scope>
</reference>
<sequence length="90" mass="10704">MQAQNPELYNEESHWLIKVKPTAIEVEDLILIAYEYNKIISWIITKTWELVFLSISKNPELMINEEVWNMISRTICIKPDVLMNLQKQLL</sequence>
<dbReference type="EMBL" id="AMFJ01000859">
    <property type="protein sequence ID" value="EKE26297.1"/>
    <property type="molecule type" value="Genomic_DNA"/>
</dbReference>
<protein>
    <submittedName>
        <fullName evidence="1">Uncharacterized protein</fullName>
    </submittedName>
</protein>